<evidence type="ECO:0000313" key="1">
    <source>
        <dbReference type="EMBL" id="CAL1354943.1"/>
    </source>
</evidence>
<organism evidence="1 2">
    <name type="scientific">Linum trigynum</name>
    <dbReference type="NCBI Taxonomy" id="586398"/>
    <lineage>
        <taxon>Eukaryota</taxon>
        <taxon>Viridiplantae</taxon>
        <taxon>Streptophyta</taxon>
        <taxon>Embryophyta</taxon>
        <taxon>Tracheophyta</taxon>
        <taxon>Spermatophyta</taxon>
        <taxon>Magnoliopsida</taxon>
        <taxon>eudicotyledons</taxon>
        <taxon>Gunneridae</taxon>
        <taxon>Pentapetalae</taxon>
        <taxon>rosids</taxon>
        <taxon>fabids</taxon>
        <taxon>Malpighiales</taxon>
        <taxon>Linaceae</taxon>
        <taxon>Linum</taxon>
    </lineage>
</organism>
<reference evidence="1 2" key="1">
    <citation type="submission" date="2024-04" db="EMBL/GenBank/DDBJ databases">
        <authorList>
            <person name="Fracassetti M."/>
        </authorList>
    </citation>
    <scope>NUCLEOTIDE SEQUENCE [LARGE SCALE GENOMIC DNA]</scope>
</reference>
<protein>
    <submittedName>
        <fullName evidence="1">Uncharacterized protein</fullName>
    </submittedName>
</protein>
<keyword evidence="2" id="KW-1185">Reference proteome</keyword>
<dbReference type="Proteomes" id="UP001497516">
    <property type="component" value="Chromosome 1"/>
</dbReference>
<sequence>MWSRVCLQTLNSYSVETLKDFRLLDGGGRSFSHGGGCASKREGGWLRDQVRVDVGMRCRRDERFVWLCKLRRWRKEVRWEVLRRRWEESYGMTTVVRAG</sequence>
<evidence type="ECO:0000313" key="2">
    <source>
        <dbReference type="Proteomes" id="UP001497516"/>
    </source>
</evidence>
<gene>
    <name evidence="1" type="ORF">LTRI10_LOCUS2725</name>
</gene>
<proteinExistence type="predicted"/>
<accession>A0AAV2CEH6</accession>
<dbReference type="EMBL" id="OZ034813">
    <property type="protein sequence ID" value="CAL1354943.1"/>
    <property type="molecule type" value="Genomic_DNA"/>
</dbReference>
<name>A0AAV2CEH6_9ROSI</name>
<dbReference type="AlphaFoldDB" id="A0AAV2CEH6"/>